<feature type="signal peptide" evidence="1">
    <location>
        <begin position="1"/>
        <end position="16"/>
    </location>
</feature>
<evidence type="ECO:0000313" key="2">
    <source>
        <dbReference type="EMBL" id="TVY39241.1"/>
    </source>
</evidence>
<dbReference type="Proteomes" id="UP000481288">
    <property type="component" value="Unassembled WGS sequence"/>
</dbReference>
<dbReference type="AlphaFoldDB" id="A0A7D8UIL1"/>
<feature type="chain" id="PRO_5028884316" description="DUF4185 domain-containing protein" evidence="1">
    <location>
        <begin position="17"/>
        <end position="438"/>
    </location>
</feature>
<protein>
    <recommendedName>
        <fullName evidence="4">DUF4185 domain-containing protein</fullName>
    </recommendedName>
</protein>
<dbReference type="OrthoDB" id="2884638at2759"/>
<proteinExistence type="predicted"/>
<keyword evidence="1" id="KW-0732">Signal</keyword>
<name>A0A7D8UIL1_9HELO</name>
<comment type="caution">
    <text evidence="2">The sequence shown here is derived from an EMBL/GenBank/DDBJ whole genome shotgun (WGS) entry which is preliminary data.</text>
</comment>
<sequence>MRPFLPFILFASSVLASPVFHKRYDLDHNEIPDWCYTNGDIVSCLLSESSYVWTTFTASTSTQAVSTPASTSVSATTSSVSASIAIKVAATSSSASASSYPTGTLPDPKTWNSDNGTKWHVSTVGPIYSSTVPSMGWDNGRTSVLSNKPFWIFGDVLSLTGLQNGLSTGPAFYGTPDNILRVDMGSTSNVENILLAPPASSDPAPEEPFPFWGLSTSNVAEVSPGVGIGFIWEIWRNTSGVGPNRGLGIYRASLGPELPVGNRTGGLVAGPDALPVGIMTVMNAEGYVYTYTNKDGSGIVVGRAAVGNAFEVDAYEFLTLKGSWVQGIPSYADAKTNYGLLGEGDGGVVPISYGQGSIMWSNYFNRYLLFTGSYGSSMMFYASQTPYGPFEGPYDIETVLGYGVNVHPFWSPDGSHQTLYVSSGWDNVINMYKLDFDY</sequence>
<evidence type="ECO:0000256" key="1">
    <source>
        <dbReference type="SAM" id="SignalP"/>
    </source>
</evidence>
<evidence type="ECO:0000313" key="3">
    <source>
        <dbReference type="Proteomes" id="UP000481288"/>
    </source>
</evidence>
<organism evidence="2 3">
    <name type="scientific">Lachnellula cervina</name>
    <dbReference type="NCBI Taxonomy" id="1316786"/>
    <lineage>
        <taxon>Eukaryota</taxon>
        <taxon>Fungi</taxon>
        <taxon>Dikarya</taxon>
        <taxon>Ascomycota</taxon>
        <taxon>Pezizomycotina</taxon>
        <taxon>Leotiomycetes</taxon>
        <taxon>Helotiales</taxon>
        <taxon>Lachnaceae</taxon>
        <taxon>Lachnellula</taxon>
    </lineage>
</organism>
<accession>A0A7D8UIL1</accession>
<keyword evidence="3" id="KW-1185">Reference proteome</keyword>
<gene>
    <name evidence="2" type="ORF">LCER1_G009219</name>
</gene>
<reference evidence="2 3" key="1">
    <citation type="submission" date="2018-05" db="EMBL/GenBank/DDBJ databases">
        <title>Whole genome sequencing for identification of molecular markers to develop diagnostic detection tools for the regulated plant pathogen Lachnellula willkommii.</title>
        <authorList>
            <person name="Giroux E."/>
            <person name="Bilodeau G."/>
        </authorList>
    </citation>
    <scope>NUCLEOTIDE SEQUENCE [LARGE SCALE GENOMIC DNA]</scope>
    <source>
        <strain evidence="2 3">CBS 625.97</strain>
    </source>
</reference>
<evidence type="ECO:0008006" key="4">
    <source>
        <dbReference type="Google" id="ProtNLM"/>
    </source>
</evidence>
<dbReference type="EMBL" id="QGMG01002195">
    <property type="protein sequence ID" value="TVY39241.1"/>
    <property type="molecule type" value="Genomic_DNA"/>
</dbReference>